<organism evidence="3 4">
    <name type="scientific">Desulfomonile tiedjei</name>
    <dbReference type="NCBI Taxonomy" id="2358"/>
    <lineage>
        <taxon>Bacteria</taxon>
        <taxon>Pseudomonadati</taxon>
        <taxon>Thermodesulfobacteriota</taxon>
        <taxon>Desulfomonilia</taxon>
        <taxon>Desulfomonilales</taxon>
        <taxon>Desulfomonilaceae</taxon>
        <taxon>Desulfomonile</taxon>
    </lineage>
</organism>
<dbReference type="Proteomes" id="UP000807825">
    <property type="component" value="Unassembled WGS sequence"/>
</dbReference>
<dbReference type="InterPro" id="IPR032465">
    <property type="entry name" value="ACMSD"/>
</dbReference>
<dbReference type="SUPFAM" id="SSF51556">
    <property type="entry name" value="Metallo-dependent hydrolases"/>
    <property type="match status" value="1"/>
</dbReference>
<reference evidence="3" key="1">
    <citation type="submission" date="2020-07" db="EMBL/GenBank/DDBJ databases">
        <title>Huge and variable diversity of episymbiotic CPR bacteria and DPANN archaea in groundwater ecosystems.</title>
        <authorList>
            <person name="He C.Y."/>
            <person name="Keren R."/>
            <person name="Whittaker M."/>
            <person name="Farag I.F."/>
            <person name="Doudna J."/>
            <person name="Cate J.H.D."/>
            <person name="Banfield J.F."/>
        </authorList>
    </citation>
    <scope>NUCLEOTIDE SEQUENCE</scope>
    <source>
        <strain evidence="3">NC_groundwater_1664_Pr3_B-0.1um_52_9</strain>
    </source>
</reference>
<accession>A0A9D6UXE8</accession>
<dbReference type="InterPro" id="IPR006680">
    <property type="entry name" value="Amidohydro-rel"/>
</dbReference>
<gene>
    <name evidence="3" type="ORF">HY912_01760</name>
</gene>
<dbReference type="EMBL" id="JACRDE010000050">
    <property type="protein sequence ID" value="MBI5248195.1"/>
    <property type="molecule type" value="Genomic_DNA"/>
</dbReference>
<evidence type="ECO:0000313" key="3">
    <source>
        <dbReference type="EMBL" id="MBI5248195.1"/>
    </source>
</evidence>
<dbReference type="GO" id="GO:0016787">
    <property type="term" value="F:hydrolase activity"/>
    <property type="evidence" value="ECO:0007669"/>
    <property type="project" value="InterPro"/>
</dbReference>
<sequence length="420" mass="47574">MKAKESYIGFPPLPDADQIVEALVHDPPDRRWKVVRDLFRIDPQETPELISRLQPYLYETEDFRVKYRITIALQALHHTSDASGCILIKGKGIVQEADCDSNLGKYPGSALLGRNFAPIIDFHVHPKMPDLKFFGDMRQAGITHGVILATDTDPSDVDRPEIREALRKAYSGCAQSHRLPFENMLSQIRASLYSPTHVTNRDVADWVSDYPDILYGFGSVNLSKERQYVEQKLEEIRKLKLKGIMLLPFSQFFNPSENANINLLFDYCRQTGSIVLSHTGCGAGPFELLELSQNAHPDHWEPVLRKYPDVPLVLAHCGSYSTFVPGIWLHELLQIGKKFRNVFADIAAVEWLMDREMVVKEIRKTIGFDRILFGTDYPLPLTAGVSLAYLVSGLQANILLTEKEKRKILGENAARLLDIE</sequence>
<protein>
    <submittedName>
        <fullName evidence="3">Amidohydrolase</fullName>
    </submittedName>
</protein>
<comment type="caution">
    <text evidence="3">The sequence shown here is derived from an EMBL/GenBank/DDBJ whole genome shotgun (WGS) entry which is preliminary data.</text>
</comment>
<name>A0A9D6UXE8_9BACT</name>
<proteinExistence type="predicted"/>
<feature type="domain" description="Amidohydrolase-related" evidence="2">
    <location>
        <begin position="194"/>
        <end position="418"/>
    </location>
</feature>
<dbReference type="PANTHER" id="PTHR21240">
    <property type="entry name" value="2-AMINO-3-CARBOXYLMUCONATE-6-SEMIALDEHYDE DECARBOXYLASE"/>
    <property type="match status" value="1"/>
</dbReference>
<evidence type="ECO:0000256" key="1">
    <source>
        <dbReference type="ARBA" id="ARBA00023239"/>
    </source>
</evidence>
<dbReference type="Pfam" id="PF04909">
    <property type="entry name" value="Amidohydro_2"/>
    <property type="match status" value="1"/>
</dbReference>
<dbReference type="Gene3D" id="3.20.20.140">
    <property type="entry name" value="Metal-dependent hydrolases"/>
    <property type="match status" value="1"/>
</dbReference>
<evidence type="ECO:0000259" key="2">
    <source>
        <dbReference type="Pfam" id="PF04909"/>
    </source>
</evidence>
<keyword evidence="1" id="KW-0456">Lyase</keyword>
<dbReference type="GO" id="GO:0016831">
    <property type="term" value="F:carboxy-lyase activity"/>
    <property type="evidence" value="ECO:0007669"/>
    <property type="project" value="InterPro"/>
</dbReference>
<dbReference type="AlphaFoldDB" id="A0A9D6UXE8"/>
<dbReference type="InterPro" id="IPR032466">
    <property type="entry name" value="Metal_Hydrolase"/>
</dbReference>
<evidence type="ECO:0000313" key="4">
    <source>
        <dbReference type="Proteomes" id="UP000807825"/>
    </source>
</evidence>